<feature type="compositionally biased region" description="Acidic residues" evidence="16">
    <location>
        <begin position="732"/>
        <end position="753"/>
    </location>
</feature>
<keyword evidence="4" id="KW-0808">Transferase</keyword>
<feature type="region of interest" description="Disordered" evidence="16">
    <location>
        <begin position="1907"/>
        <end position="2155"/>
    </location>
</feature>
<evidence type="ECO:0000256" key="11">
    <source>
        <dbReference type="ARBA" id="ARBA00023015"/>
    </source>
</evidence>
<evidence type="ECO:0000256" key="13">
    <source>
        <dbReference type="ARBA" id="ARBA00023242"/>
    </source>
</evidence>
<dbReference type="InterPro" id="IPR003889">
    <property type="entry name" value="FYrich_C"/>
</dbReference>
<feature type="compositionally biased region" description="Polar residues" evidence="16">
    <location>
        <begin position="252"/>
        <end position="265"/>
    </location>
</feature>
<feature type="compositionally biased region" description="Low complexity" evidence="16">
    <location>
        <begin position="123"/>
        <end position="135"/>
    </location>
</feature>
<feature type="region of interest" description="Disordered" evidence="16">
    <location>
        <begin position="1472"/>
        <end position="1495"/>
    </location>
</feature>
<evidence type="ECO:0000259" key="19">
    <source>
        <dbReference type="PROSITE" id="PS51805"/>
    </source>
</evidence>
<keyword evidence="8" id="KW-0863">Zinc-finger</keyword>
<feature type="compositionally biased region" description="Low complexity" evidence="16">
    <location>
        <begin position="2057"/>
        <end position="2080"/>
    </location>
</feature>
<evidence type="ECO:0000256" key="1">
    <source>
        <dbReference type="ARBA" id="ARBA00004123"/>
    </source>
</evidence>
<dbReference type="FunFam" id="3.30.40.10:FF:000002">
    <property type="entry name" value="Histone-lysine N-methyltransferase"/>
    <property type="match status" value="1"/>
</dbReference>
<dbReference type="Proteomes" id="UP000472277">
    <property type="component" value="Chromosome 30"/>
</dbReference>
<feature type="region of interest" description="Disordered" evidence="16">
    <location>
        <begin position="2595"/>
        <end position="2614"/>
    </location>
</feature>
<feature type="region of interest" description="Disordered" evidence="16">
    <location>
        <begin position="2308"/>
        <end position="2333"/>
    </location>
</feature>
<feature type="region of interest" description="Disordered" evidence="16">
    <location>
        <begin position="616"/>
        <end position="925"/>
    </location>
</feature>
<feature type="compositionally biased region" description="Low complexity" evidence="16">
    <location>
        <begin position="537"/>
        <end position="552"/>
    </location>
</feature>
<feature type="region of interest" description="Disordered" evidence="16">
    <location>
        <begin position="1256"/>
        <end position="1281"/>
    </location>
</feature>
<dbReference type="GO" id="GO:0008270">
    <property type="term" value="F:zinc ion binding"/>
    <property type="evidence" value="ECO:0007669"/>
    <property type="project" value="UniProtKB-KW"/>
</dbReference>
<feature type="region of interest" description="Disordered" evidence="16">
    <location>
        <begin position="1781"/>
        <end position="1811"/>
    </location>
</feature>
<evidence type="ECO:0000256" key="9">
    <source>
        <dbReference type="ARBA" id="ARBA00022833"/>
    </source>
</evidence>
<feature type="compositionally biased region" description="Polar residues" evidence="16">
    <location>
        <begin position="1994"/>
        <end position="2005"/>
    </location>
</feature>
<feature type="domain" description="PHD-type" evidence="19">
    <location>
        <begin position="2724"/>
        <end position="2832"/>
    </location>
</feature>
<comment type="subcellular location">
    <subcellularLocation>
        <location evidence="1">Nucleus</location>
    </subcellularLocation>
</comment>
<feature type="compositionally biased region" description="Low complexity" evidence="16">
    <location>
        <begin position="232"/>
        <end position="243"/>
    </location>
</feature>
<dbReference type="SUPFAM" id="SSF82199">
    <property type="entry name" value="SET domain"/>
    <property type="match status" value="1"/>
</dbReference>
<dbReference type="PANTHER" id="PTHR45888">
    <property type="entry name" value="HL01030P-RELATED"/>
    <property type="match status" value="1"/>
</dbReference>
<dbReference type="PROSITE" id="PS50868">
    <property type="entry name" value="POST_SET"/>
    <property type="match status" value="1"/>
</dbReference>
<dbReference type="Pfam" id="PF00856">
    <property type="entry name" value="SET"/>
    <property type="match status" value="1"/>
</dbReference>
<feature type="region of interest" description="Disordered" evidence="16">
    <location>
        <begin position="2621"/>
        <end position="2667"/>
    </location>
</feature>
<dbReference type="InterPro" id="IPR003888">
    <property type="entry name" value="FYrich_N"/>
</dbReference>
<evidence type="ECO:0000256" key="16">
    <source>
        <dbReference type="SAM" id="MobiDB-lite"/>
    </source>
</evidence>
<keyword evidence="2" id="KW-0597">Phosphoprotein</keyword>
<dbReference type="InterPro" id="IPR001214">
    <property type="entry name" value="SET_dom"/>
</dbReference>
<feature type="compositionally biased region" description="Low complexity" evidence="16">
    <location>
        <begin position="346"/>
        <end position="366"/>
    </location>
</feature>
<feature type="compositionally biased region" description="Polar residues" evidence="16">
    <location>
        <begin position="38"/>
        <end position="54"/>
    </location>
</feature>
<feature type="compositionally biased region" description="Basic and acidic residues" evidence="16">
    <location>
        <begin position="787"/>
        <end position="801"/>
    </location>
</feature>
<feature type="compositionally biased region" description="Low complexity" evidence="16">
    <location>
        <begin position="411"/>
        <end position="420"/>
    </location>
</feature>
<keyword evidence="21" id="KW-1185">Reference proteome</keyword>
<dbReference type="Pfam" id="PF05964">
    <property type="entry name" value="FYRN"/>
    <property type="match status" value="1"/>
</dbReference>
<dbReference type="EC" id="2.1.1.364" evidence="14"/>
<feature type="compositionally biased region" description="Polar residues" evidence="16">
    <location>
        <begin position="873"/>
        <end position="891"/>
    </location>
</feature>
<evidence type="ECO:0000256" key="4">
    <source>
        <dbReference type="ARBA" id="ARBA00022679"/>
    </source>
</evidence>
<dbReference type="Gene3D" id="2.170.270.10">
    <property type="entry name" value="SET domain"/>
    <property type="match status" value="2"/>
</dbReference>
<dbReference type="SMART" id="SM00508">
    <property type="entry name" value="PostSET"/>
    <property type="match status" value="1"/>
</dbReference>
<dbReference type="PROSITE" id="PS51542">
    <property type="entry name" value="FYRN"/>
    <property type="match status" value="1"/>
</dbReference>
<evidence type="ECO:0000256" key="7">
    <source>
        <dbReference type="ARBA" id="ARBA00022737"/>
    </source>
</evidence>
<keyword evidence="7" id="KW-0677">Repeat</keyword>
<keyword evidence="12" id="KW-0804">Transcription</keyword>
<evidence type="ECO:0000259" key="18">
    <source>
        <dbReference type="PROSITE" id="PS50868"/>
    </source>
</evidence>
<feature type="compositionally biased region" description="Polar residues" evidence="16">
    <location>
        <begin position="1543"/>
        <end position="1571"/>
    </location>
</feature>
<feature type="compositionally biased region" description="Pro residues" evidence="16">
    <location>
        <begin position="2315"/>
        <end position="2329"/>
    </location>
</feature>
<feature type="region of interest" description="Disordered" evidence="16">
    <location>
        <begin position="2510"/>
        <end position="2540"/>
    </location>
</feature>
<keyword evidence="9" id="KW-0862">Zinc</keyword>
<feature type="compositionally biased region" description="Low complexity" evidence="16">
    <location>
        <begin position="642"/>
        <end position="665"/>
    </location>
</feature>
<accession>A0A674EAM5</accession>
<dbReference type="InterPro" id="IPR046341">
    <property type="entry name" value="SET_dom_sf"/>
</dbReference>
<dbReference type="PROSITE" id="PS50280">
    <property type="entry name" value="SET"/>
    <property type="match status" value="1"/>
</dbReference>
<name>A0A674EAM5_SALTR</name>
<dbReference type="InterPro" id="IPR034732">
    <property type="entry name" value="EPHD"/>
</dbReference>
<dbReference type="FunFam" id="3.30.160.360:FF:000001">
    <property type="entry name" value="Histone-lysine N-methyltransferase"/>
    <property type="match status" value="1"/>
</dbReference>
<evidence type="ECO:0000259" key="17">
    <source>
        <dbReference type="PROSITE" id="PS50280"/>
    </source>
</evidence>
<feature type="compositionally biased region" description="Pro residues" evidence="16">
    <location>
        <begin position="2603"/>
        <end position="2612"/>
    </location>
</feature>
<dbReference type="Gene3D" id="3.30.160.360">
    <property type="match status" value="1"/>
</dbReference>
<evidence type="ECO:0000256" key="6">
    <source>
        <dbReference type="ARBA" id="ARBA00022723"/>
    </source>
</evidence>
<protein>
    <recommendedName>
        <fullName evidence="14">[histone H3]-lysine(4) N-methyltransferase</fullName>
        <ecNumber evidence="14">2.1.1.364</ecNumber>
    </recommendedName>
</protein>
<dbReference type="PROSITE" id="PS51805">
    <property type="entry name" value="EPHD"/>
    <property type="match status" value="1"/>
</dbReference>
<evidence type="ECO:0000256" key="14">
    <source>
        <dbReference type="ARBA" id="ARBA00023620"/>
    </source>
</evidence>
<dbReference type="PROSITE" id="PS51543">
    <property type="entry name" value="FYRC"/>
    <property type="match status" value="1"/>
</dbReference>
<feature type="region of interest" description="Disordered" evidence="16">
    <location>
        <begin position="2215"/>
        <end position="2244"/>
    </location>
</feature>
<reference evidence="20" key="1">
    <citation type="submission" date="2025-08" db="UniProtKB">
        <authorList>
            <consortium name="Ensembl"/>
        </authorList>
    </citation>
    <scope>IDENTIFICATION</scope>
</reference>
<dbReference type="GO" id="GO:0005654">
    <property type="term" value="C:nucleoplasm"/>
    <property type="evidence" value="ECO:0007669"/>
    <property type="project" value="UniProtKB-ARBA"/>
</dbReference>
<gene>
    <name evidence="20" type="primary">KMT2D</name>
    <name evidence="20" type="synonym">kmt2d</name>
</gene>
<keyword evidence="11" id="KW-0805">Transcription regulation</keyword>
<dbReference type="Gene3D" id="3.30.40.10">
    <property type="entry name" value="Zinc/RING finger domain, C3HC4 (zinc finger)"/>
    <property type="match status" value="1"/>
</dbReference>
<feature type="compositionally biased region" description="Pro residues" evidence="16">
    <location>
        <begin position="2622"/>
        <end position="2637"/>
    </location>
</feature>
<evidence type="ECO:0000256" key="3">
    <source>
        <dbReference type="ARBA" id="ARBA00022603"/>
    </source>
</evidence>
<feature type="region of interest" description="Disordered" evidence="16">
    <location>
        <begin position="1514"/>
        <end position="1671"/>
    </location>
</feature>
<feature type="domain" description="Post-SET" evidence="18">
    <location>
        <begin position="3195"/>
        <end position="3211"/>
    </location>
</feature>
<feature type="compositionally biased region" description="Low complexity" evidence="16">
    <location>
        <begin position="2510"/>
        <end position="2527"/>
    </location>
</feature>
<evidence type="ECO:0000256" key="15">
    <source>
        <dbReference type="ARBA" id="ARBA00049353"/>
    </source>
</evidence>
<dbReference type="InterPro" id="IPR013083">
    <property type="entry name" value="Znf_RING/FYVE/PHD"/>
</dbReference>
<dbReference type="Pfam" id="PF05965">
    <property type="entry name" value="FYRC"/>
    <property type="match status" value="1"/>
</dbReference>
<dbReference type="Pfam" id="PF13832">
    <property type="entry name" value="zf-HC5HC2H_2"/>
    <property type="match status" value="1"/>
</dbReference>
<keyword evidence="3" id="KW-0489">Methyltransferase</keyword>
<dbReference type="Ensembl" id="ENSSTUT00000112977.1">
    <property type="protein sequence ID" value="ENSSTUP00000105368.1"/>
    <property type="gene ID" value="ENSSTUG00000046956.1"/>
</dbReference>
<evidence type="ECO:0000256" key="10">
    <source>
        <dbReference type="ARBA" id="ARBA00022853"/>
    </source>
</evidence>
<feature type="compositionally biased region" description="Pro residues" evidence="16">
    <location>
        <begin position="310"/>
        <end position="320"/>
    </location>
</feature>
<dbReference type="FunFam" id="2.170.270.10:FF:000119">
    <property type="entry name" value="Histone-lysine N-methyltransferase"/>
    <property type="match status" value="1"/>
</dbReference>
<feature type="compositionally biased region" description="Low complexity" evidence="16">
    <location>
        <begin position="1486"/>
        <end position="1495"/>
    </location>
</feature>
<keyword evidence="13" id="KW-0539">Nucleus</keyword>
<evidence type="ECO:0000313" key="21">
    <source>
        <dbReference type="Proteomes" id="UP000472277"/>
    </source>
</evidence>
<comment type="catalytic activity">
    <reaction evidence="15">
        <text>L-lysyl(4)-[histone H3] + S-adenosyl-L-methionine = N(6)-methyl-L-lysyl(4)-[histone H3] + S-adenosyl-L-homocysteine + H(+)</text>
        <dbReference type="Rhea" id="RHEA:60264"/>
        <dbReference type="Rhea" id="RHEA-COMP:15543"/>
        <dbReference type="Rhea" id="RHEA-COMP:15547"/>
        <dbReference type="ChEBI" id="CHEBI:15378"/>
        <dbReference type="ChEBI" id="CHEBI:29969"/>
        <dbReference type="ChEBI" id="CHEBI:57856"/>
        <dbReference type="ChEBI" id="CHEBI:59789"/>
        <dbReference type="ChEBI" id="CHEBI:61929"/>
        <dbReference type="EC" id="2.1.1.364"/>
    </reaction>
    <physiologicalReaction direction="left-to-right" evidence="15">
        <dbReference type="Rhea" id="RHEA:60265"/>
    </physiologicalReaction>
</comment>
<feature type="region of interest" description="Disordered" evidence="16">
    <location>
        <begin position="1"/>
        <end position="428"/>
    </location>
</feature>
<feature type="compositionally biased region" description="Low complexity" evidence="16">
    <location>
        <begin position="1258"/>
        <end position="1267"/>
    </location>
</feature>
<dbReference type="SMART" id="SM00542">
    <property type="entry name" value="FYRC"/>
    <property type="match status" value="1"/>
</dbReference>
<dbReference type="GeneTree" id="ENSGT00940000156707"/>
<reference evidence="20" key="2">
    <citation type="submission" date="2025-09" db="UniProtKB">
        <authorList>
            <consortium name="Ensembl"/>
        </authorList>
    </citation>
    <scope>IDENTIFICATION</scope>
</reference>
<dbReference type="SMART" id="SM00317">
    <property type="entry name" value="SET"/>
    <property type="match status" value="1"/>
</dbReference>
<organism evidence="20 21">
    <name type="scientific">Salmo trutta</name>
    <name type="common">Brown trout</name>
    <dbReference type="NCBI Taxonomy" id="8032"/>
    <lineage>
        <taxon>Eukaryota</taxon>
        <taxon>Metazoa</taxon>
        <taxon>Chordata</taxon>
        <taxon>Craniata</taxon>
        <taxon>Vertebrata</taxon>
        <taxon>Euteleostomi</taxon>
        <taxon>Actinopterygii</taxon>
        <taxon>Neopterygii</taxon>
        <taxon>Teleostei</taxon>
        <taxon>Protacanthopterygii</taxon>
        <taxon>Salmoniformes</taxon>
        <taxon>Salmonidae</taxon>
        <taxon>Salmoninae</taxon>
        <taxon>Salmo</taxon>
    </lineage>
</organism>
<keyword evidence="10" id="KW-0156">Chromatin regulator</keyword>
<feature type="compositionally biased region" description="Low complexity" evidence="16">
    <location>
        <begin position="829"/>
        <end position="846"/>
    </location>
</feature>
<evidence type="ECO:0000256" key="5">
    <source>
        <dbReference type="ARBA" id="ARBA00022691"/>
    </source>
</evidence>
<evidence type="ECO:0000256" key="8">
    <source>
        <dbReference type="ARBA" id="ARBA00022771"/>
    </source>
</evidence>
<keyword evidence="5" id="KW-0949">S-adenosyl-L-methionine</keyword>
<feature type="region of interest" description="Disordered" evidence="16">
    <location>
        <begin position="2373"/>
        <end position="2429"/>
    </location>
</feature>
<feature type="region of interest" description="Disordered" evidence="16">
    <location>
        <begin position="446"/>
        <end position="466"/>
    </location>
</feature>
<feature type="compositionally biased region" description="Basic and acidic residues" evidence="16">
    <location>
        <begin position="2412"/>
        <end position="2429"/>
    </location>
</feature>
<dbReference type="GO" id="GO:0140945">
    <property type="term" value="F:histone H3K4 monomethyltransferase activity"/>
    <property type="evidence" value="ECO:0007669"/>
    <property type="project" value="UniProtKB-EC"/>
</dbReference>
<keyword evidence="6" id="KW-0479">Metal-binding</keyword>
<proteinExistence type="predicted"/>
<feature type="compositionally biased region" description="Low complexity" evidence="16">
    <location>
        <begin position="1596"/>
        <end position="1671"/>
    </location>
</feature>
<evidence type="ECO:0000313" key="20">
    <source>
        <dbReference type="Ensembl" id="ENSSTUP00000105368.1"/>
    </source>
</evidence>
<feature type="region of interest" description="Disordered" evidence="16">
    <location>
        <begin position="498"/>
        <end position="583"/>
    </location>
</feature>
<sequence length="3211" mass="350360">MRTDPFGPLQGRPASLGPFDMHPGTPRRAQQVDPFFRPQQQIQCHLPQSQQGSQEHLGPPESPRSRGGGPGDSPLFSPPHTTHYGDPFRGQQQGMGRPEYGSSPSHVSSPAGMGQGQYRADMSGGPSPRSSSTGRQDLSNTGSPAGMLDSGDGLFKAPMTPRMHQGDSGVVLNPGASPNHHSEGYRQSPSTPFQDPYAQPPLTPRPQSGDSCSPLPQRHPQAQQESCPRVPSSPQSQGSSQSPLTPGALSNDAFSVQSPASNSRFQSPDPYSQPPSRPQSRDPFAALHKPPRPTSAVPEGTPSYRGSPHPNQPPSLPPSSIPVGDPLSGKPSGPPGFSRGPNMAYQMQQQQQQQQQLQQQQQSQTQAMGANFHSRMPPQQDPTAPQPPDAPQTQGTMSGAQEMPDMSAVQDPSLLDLSPSELEKQRQRHKLRELLIRQQMQRNSIRQEKEAAAASSAAPCWPGGDMAAYQQDKARRRAPPPYPQDRAVAGAQAALAGKMEGGRLPPPGTPAMMDPNQLRQPGPPNPQGMYGRPPFPGQWQQGPGPRRFPQPGLEGVGPRHNLNAPLNMQPGMDPGGPPPQFIELRHNSQRLPLGTQFLQRGPQQRPRLYIPQQQEMAPGQFIHHPMPQGMDPQTEGVRDSRLGLQQGSMSLLLPQQSTGPSQQQPHLQPHTGTSQTANASSSHSGQQQHQPPQNSTESQAGASGDPNVDLPESDLEDPFAPKRLGNAPGDGGMEDEDDLALDLDPDKGDDDLGNLDNLETTDPHLDDLLNSDEFDLLAYTDPELDQGDPKDVFSDQLRLVEAEGETPGTSGAQDIKVEQKPKVEENPISNTGGSTSSTTPHPSSESADTSRIKLEPGQAVVKDEMGEAVSMLLHTNKSSTQPENQGASLSSVRLGGLPYPLPGQADSLSSLGEDPLGLPDGGGQHSPAVDLDKVESSLEASELPLLIQDLLEHEKKELQKQQQQQQLSSLHQGAMRAHMGGHPNHQGGPGHIMLTQHHRPQPQGMMGQPGMVPRPPHLLQQQRIMGQPGMTPQHMAAMAQQQGMMRMGHPGGIHPGLNPQQQQQIKQSTLGDNFFPDKDLDKFVTDDIMDPIAKAKMVALKGIKRVLAQDPMGVPSGINRQQVSLLAQRLASAPGTGDPQGQLASGPSKVRCLTCPNITRTIYDAEQHQYEEWLLHTQQLLQMQLKFLEEQIGAHRKSRKALCAKQRTAKKAGRDFAEADAEKLKLVTEEQSKIQKQLDQVRKQQKEHTNLIAEYRSKQQQHQQSSSLLAPGPSTQGTHLLSKMPGQMMMGQQGGMPVRIPPQGQPFLGGGQHPGALGVRSPGPPAGPPAGFFPQGPGGVQGADPRLLQERQHRMQMIQKLQQQQQQQAMMQGQQPMPHPGVQPGMLPQPSVMGNSLISQQQPNLQQGIMPNQAMVPQGMVPGQAVAQPAQTLMGGQPMNQPPGMMVAQPGMMGAQPGIQQQQRPQVLMGQQGVVGPPQHHGLRGPGQAQLTPQQQQILAQRMLAQQKLQQQQVAQQQLRQPPPQGFISQPNQPHDSHGGLSQPATPGQMGSSPASAGGSTRVTPQPTEGLQQGDGGILSPSSRTPPQQGGPGPSTPGQMTQPGASGEQQAVVGQQQQQQYMAQQQQAPQQQPPQNAQAGHQQQAGYQQAGMHPQVQQQQPQQQQQLQQQLSLQRQRHQMCYMAQQQQQQQHPQQQALMAQQQKQQAMMGMLRAQQQGMMPGQRPGGPPGQIRTPVNIQTIIAQNPQLRHLTPNQQIQHIQAMIQQRQLQQQQQQQQQQGQMLRLQVGQGQPAQMRPQGPLGPGQQVGQVQRMPGGLEAQQQQMLYGGALGKPGGVGSPQQPGVVTPQMQQQGITGPVVQQQQPGASPQYALSVQQQQMMMQQQQAQQHQMMRGQVPMARSPMGQIRGGPPQGRLIRPMSPRQPLANSPGDPQRHAMTQAMGMRQPNQVMQHQQQPQIHMAQQRFQGSPSHAGSPGGSSVQKQEAGMSPATPGTPHSTHVASPSVTDGVAGKGSPYSQIKASPLRSPGASKSPLDYPGLKAGSGDTTHSQIPPNGPSPQKGESGQQGQQHSQQGSENQGGPQSPPDSREGALCKMTLQNIKQEPREVTCDGEGGGGPHSGAIKREVTGEPVGGFGNTGPGPGGDPGAHVPRTETGQQLLQKLLRTKNLQLAAQRPSDGIHNEINGHINSKLAMLEQKLQGTPRNMEDLQSITKRAPVAKVKRTNKPGERAPQSRKKKKEEVGKSTEALMKQLKQGLSLLPLMEPSITASLDLFAPFGSSPADGKAQLKGSFGNAVLDNIPDYYSQLLTKSNLSNPPTPPSSLPPTPPPSVQHKMLNGTTAVEELTEVQKETETTEDTMDSVTEEVKSMDILAALPTPPHNQNEDIRMESDEDSDAPDSIVPASSPESDLGDEAPRFPRLREPKEEETERTISPIIPLIPRTAIPVFPENKPFEAAADKLASTTNPWDKAKSNEVAVTFTLTSAAAKNLNHVMVAVAQLLHMRMPGSYEVAFSPSPSRAGASGPGKSPEQPGIGPPASQDPEWLRQFDVSLPGCTLKKQVDILSLIKQEFPEQEDKPVQHCYTTNVSDLDVRHLPVIPVQDSPPSSPSPPPVPIKTEAEEAILPPPDHPADQPAPQPQDTPTSPTASLEVFSPKVKHRSRPLSPDPEEMVVRPKVKKWKGLRWKRLQIVITIRKGGSKKESSRGVSELMERLRITLRPDKLPRDKRKCCFCHEEGDGATDGPARLLNIDVDLWVHLNCALWSTEVYETQGGALMNVEMALRRGLRTRCACCQKTGATNSCNRLRCPNVYHFACGIQARCMFFRDKTMLCTQHKLKGPSEEELTGFSVFRRVYIERDEVKQIASILQRGDRIHLFRVGGLIFHAVGQLLPSQMQAFHSPTAIFPVGYEATRIYWSTRVPNRRCRYRCRISETEGRPLFEVRVLEHGQEDLHYRDTSPEGIWDRVVQSVAKLREESAMLKLFTDHVKGEDMYGLTVHAVLRITESLPGVESCQNYVFRYGRHPLMELPLMINPTGCARSEPKILTHCKRPHTLNSTSMSKAYQSTFTGEINTPYSKQFVHSKSSQYRRLKTEWKNNVYLARSQIQGLGLYAAKDLDKHTMVIEYIGTIIRNEVANRREKIYEEQFPSSYVNHSCAPNCVAEVVTFDKEDKIIIISSRRIPKGEELTYDYQFDFEDDQHKIPCHCGAWNCRKWMN</sequence>
<evidence type="ECO:0000256" key="12">
    <source>
        <dbReference type="ARBA" id="ARBA00023163"/>
    </source>
</evidence>
<feature type="compositionally biased region" description="Low complexity" evidence="16">
    <location>
        <begin position="1945"/>
        <end position="1979"/>
    </location>
</feature>
<feature type="domain" description="SET" evidence="17">
    <location>
        <begin position="3092"/>
        <end position="3187"/>
    </location>
</feature>
<feature type="compositionally biased region" description="Gly residues" evidence="16">
    <location>
        <begin position="2130"/>
        <end position="2145"/>
    </location>
</feature>
<feature type="compositionally biased region" description="Basic and acidic residues" evidence="16">
    <location>
        <begin position="815"/>
        <end position="825"/>
    </location>
</feature>
<dbReference type="PANTHER" id="PTHR45888:SF2">
    <property type="entry name" value="HISTONE-LYSINE N-METHYLTRANSFERASE 2D"/>
    <property type="match status" value="1"/>
</dbReference>
<dbReference type="SMART" id="SM00541">
    <property type="entry name" value="FYRN"/>
    <property type="match status" value="1"/>
</dbReference>
<dbReference type="GO" id="GO:0032259">
    <property type="term" value="P:methylation"/>
    <property type="evidence" value="ECO:0007669"/>
    <property type="project" value="UniProtKB-KW"/>
</dbReference>
<evidence type="ECO:0000256" key="2">
    <source>
        <dbReference type="ARBA" id="ARBA00022553"/>
    </source>
</evidence>
<feature type="compositionally biased region" description="Low complexity" evidence="16">
    <location>
        <begin position="677"/>
        <end position="695"/>
    </location>
</feature>
<dbReference type="InterPro" id="IPR003616">
    <property type="entry name" value="Post-SET_dom"/>
</dbReference>